<keyword evidence="3" id="KW-1185">Reference proteome</keyword>
<organism evidence="2 3">
    <name type="scientific">Desulfomicrobium apsheronum</name>
    <dbReference type="NCBI Taxonomy" id="52560"/>
    <lineage>
        <taxon>Bacteria</taxon>
        <taxon>Pseudomonadati</taxon>
        <taxon>Thermodesulfobacteriota</taxon>
        <taxon>Desulfovibrionia</taxon>
        <taxon>Desulfovibrionales</taxon>
        <taxon>Desulfomicrobiaceae</taxon>
        <taxon>Desulfomicrobium</taxon>
    </lineage>
</organism>
<feature type="transmembrane region" description="Helical" evidence="1">
    <location>
        <begin position="83"/>
        <end position="101"/>
    </location>
</feature>
<dbReference type="STRING" id="52560.SAMN04488082_11025"/>
<dbReference type="OrthoDB" id="9791302at2"/>
<dbReference type="PROSITE" id="PS51257">
    <property type="entry name" value="PROKAR_LIPOPROTEIN"/>
    <property type="match status" value="1"/>
</dbReference>
<gene>
    <name evidence="2" type="ORF">SAMN04488082_11025</name>
</gene>
<accession>A0A1I3VF75</accession>
<dbReference type="RefSeq" id="WP_092375162.1">
    <property type="nucleotide sequence ID" value="NZ_FORX01000010.1"/>
</dbReference>
<evidence type="ECO:0000256" key="1">
    <source>
        <dbReference type="SAM" id="Phobius"/>
    </source>
</evidence>
<evidence type="ECO:0008006" key="4">
    <source>
        <dbReference type="Google" id="ProtNLM"/>
    </source>
</evidence>
<dbReference type="EMBL" id="FORX01000010">
    <property type="protein sequence ID" value="SFJ93800.1"/>
    <property type="molecule type" value="Genomic_DNA"/>
</dbReference>
<dbReference type="AlphaFoldDB" id="A0A1I3VF75"/>
<keyword evidence="1" id="KW-0472">Membrane</keyword>
<feature type="transmembrane region" description="Helical" evidence="1">
    <location>
        <begin position="113"/>
        <end position="134"/>
    </location>
</feature>
<evidence type="ECO:0000313" key="2">
    <source>
        <dbReference type="EMBL" id="SFJ93800.1"/>
    </source>
</evidence>
<name>A0A1I3VF75_9BACT</name>
<proteinExistence type="predicted"/>
<protein>
    <recommendedName>
        <fullName evidence="4">DUF1634 domain-containing protein</fullName>
    </recommendedName>
</protein>
<dbReference type="Proteomes" id="UP000198635">
    <property type="component" value="Unassembled WGS sequence"/>
</dbReference>
<keyword evidence="1" id="KW-0812">Transmembrane</keyword>
<feature type="transmembrane region" description="Helical" evidence="1">
    <location>
        <begin position="12"/>
        <end position="37"/>
    </location>
</feature>
<sequence length="139" mass="15144">MNKPETNAPAEQIAYANILFYGCWSGLALMLVTYLLYVTGIMDPYVSMDNVIKYWSLPVGQYLTDNNVPTGWGWATLLSNGDFLNFLGIALLGGLTIVAYIPVTITYFKKKDFAFAIIAFLEVLVLCFAASGIVGGGAH</sequence>
<evidence type="ECO:0000313" key="3">
    <source>
        <dbReference type="Proteomes" id="UP000198635"/>
    </source>
</evidence>
<keyword evidence="1" id="KW-1133">Transmembrane helix</keyword>
<reference evidence="3" key="1">
    <citation type="submission" date="2016-10" db="EMBL/GenBank/DDBJ databases">
        <authorList>
            <person name="Varghese N."/>
            <person name="Submissions S."/>
        </authorList>
    </citation>
    <scope>NUCLEOTIDE SEQUENCE [LARGE SCALE GENOMIC DNA]</scope>
    <source>
        <strain evidence="3">DSM 5918</strain>
    </source>
</reference>